<dbReference type="InterPro" id="IPR039699">
    <property type="entry name" value="Ribosomal_uL30"/>
</dbReference>
<evidence type="ECO:0000259" key="1">
    <source>
        <dbReference type="Pfam" id="PF08079"/>
    </source>
</evidence>
<dbReference type="InterPro" id="IPR012988">
    <property type="entry name" value="Ribosomal_uL30_N_euk"/>
</dbReference>
<accession>A0A2G2ZBZ2</accession>
<evidence type="ECO:0000313" key="2">
    <source>
        <dbReference type="EMBL" id="PHT79464.1"/>
    </source>
</evidence>
<dbReference type="STRING" id="4072.A0A2G2ZBZ2"/>
<dbReference type="SUPFAM" id="SSF55129">
    <property type="entry name" value="Ribosomal protein L30p/L7e"/>
    <property type="match status" value="1"/>
</dbReference>
<dbReference type="InterPro" id="IPR036919">
    <property type="entry name" value="Ribo_uL30_ferredoxin-like_sf"/>
</dbReference>
<sequence length="167" mass="19771">MGDEVPVPQPLHYMPEVILKKRKSNEAWPIRRKLPLEHKVRKLISESFVIKKPQQFICEYRDKEMDLVQMKQRGKRRTKGAMTVRFQTYIRNMHRRTLGQYGIICIEDVVREIASVGPHFKEVTSFLCPFVLTKPDEALKGKKRRYNDGGYSRNREDHINDLISKMN</sequence>
<name>A0A2G2ZBZ2_CAPAN</name>
<organism evidence="2 3">
    <name type="scientific">Capsicum annuum</name>
    <name type="common">Capsicum pepper</name>
    <dbReference type="NCBI Taxonomy" id="4072"/>
    <lineage>
        <taxon>Eukaryota</taxon>
        <taxon>Viridiplantae</taxon>
        <taxon>Streptophyta</taxon>
        <taxon>Embryophyta</taxon>
        <taxon>Tracheophyta</taxon>
        <taxon>Spermatophyta</taxon>
        <taxon>Magnoliopsida</taxon>
        <taxon>eudicotyledons</taxon>
        <taxon>Gunneridae</taxon>
        <taxon>Pentapetalae</taxon>
        <taxon>asterids</taxon>
        <taxon>lamiids</taxon>
        <taxon>Solanales</taxon>
        <taxon>Solanaceae</taxon>
        <taxon>Solanoideae</taxon>
        <taxon>Capsiceae</taxon>
        <taxon>Capsicum</taxon>
    </lineage>
</organism>
<dbReference type="PANTHER" id="PTHR11524">
    <property type="entry name" value="60S RIBOSOMAL PROTEIN L7"/>
    <property type="match status" value="1"/>
</dbReference>
<dbReference type="Gramene" id="PHT79464">
    <property type="protein sequence ID" value="PHT79464"/>
    <property type="gene ID" value="T459_17516"/>
</dbReference>
<reference evidence="2 3" key="2">
    <citation type="journal article" date="2017" name="Genome Biol.">
        <title>New reference genome sequences of hot pepper reveal the massive evolution of plant disease-resistance genes by retroduplication.</title>
        <authorList>
            <person name="Kim S."/>
            <person name="Park J."/>
            <person name="Yeom S.I."/>
            <person name="Kim Y.M."/>
            <person name="Seo E."/>
            <person name="Kim K.T."/>
            <person name="Kim M.S."/>
            <person name="Lee J.M."/>
            <person name="Cheong K."/>
            <person name="Shin H.S."/>
            <person name="Kim S.B."/>
            <person name="Han K."/>
            <person name="Lee J."/>
            <person name="Park M."/>
            <person name="Lee H.A."/>
            <person name="Lee H.Y."/>
            <person name="Lee Y."/>
            <person name="Oh S."/>
            <person name="Lee J.H."/>
            <person name="Choi E."/>
            <person name="Choi E."/>
            <person name="Lee S.E."/>
            <person name="Jeon J."/>
            <person name="Kim H."/>
            <person name="Choi G."/>
            <person name="Song H."/>
            <person name="Lee J."/>
            <person name="Lee S.C."/>
            <person name="Kwon J.K."/>
            <person name="Lee H.Y."/>
            <person name="Koo N."/>
            <person name="Hong Y."/>
            <person name="Kim R.W."/>
            <person name="Kang W.H."/>
            <person name="Huh J.H."/>
            <person name="Kang B.C."/>
            <person name="Yang T.J."/>
            <person name="Lee Y.H."/>
            <person name="Bennetzen J.L."/>
            <person name="Choi D."/>
        </authorList>
    </citation>
    <scope>NUCLEOTIDE SEQUENCE [LARGE SCALE GENOMIC DNA]</scope>
    <source>
        <strain evidence="3">cv. CM334</strain>
    </source>
</reference>
<dbReference type="Gene3D" id="3.30.1390.20">
    <property type="entry name" value="Ribosomal protein L30, ferredoxin-like fold domain"/>
    <property type="match status" value="1"/>
</dbReference>
<feature type="domain" description="Large ribosomal subunit protein uL30 N-terminal eukaryotes" evidence="1">
    <location>
        <begin position="14"/>
        <end position="76"/>
    </location>
</feature>
<reference evidence="2 3" key="1">
    <citation type="journal article" date="2014" name="Nat. Genet.">
        <title>Genome sequence of the hot pepper provides insights into the evolution of pungency in Capsicum species.</title>
        <authorList>
            <person name="Kim S."/>
            <person name="Park M."/>
            <person name="Yeom S.I."/>
            <person name="Kim Y.M."/>
            <person name="Lee J.M."/>
            <person name="Lee H.A."/>
            <person name="Seo E."/>
            <person name="Choi J."/>
            <person name="Cheong K."/>
            <person name="Kim K.T."/>
            <person name="Jung K."/>
            <person name="Lee G.W."/>
            <person name="Oh S.K."/>
            <person name="Bae C."/>
            <person name="Kim S.B."/>
            <person name="Lee H.Y."/>
            <person name="Kim S.Y."/>
            <person name="Kim M.S."/>
            <person name="Kang B.C."/>
            <person name="Jo Y.D."/>
            <person name="Yang H.B."/>
            <person name="Jeong H.J."/>
            <person name="Kang W.H."/>
            <person name="Kwon J.K."/>
            <person name="Shin C."/>
            <person name="Lim J.Y."/>
            <person name="Park J.H."/>
            <person name="Huh J.H."/>
            <person name="Kim J.S."/>
            <person name="Kim B.D."/>
            <person name="Cohen O."/>
            <person name="Paran I."/>
            <person name="Suh M.C."/>
            <person name="Lee S.B."/>
            <person name="Kim Y.K."/>
            <person name="Shin Y."/>
            <person name="Noh S.J."/>
            <person name="Park J."/>
            <person name="Seo Y.S."/>
            <person name="Kwon S.Y."/>
            <person name="Kim H.A."/>
            <person name="Park J.M."/>
            <person name="Kim H.J."/>
            <person name="Choi S.B."/>
            <person name="Bosland P.W."/>
            <person name="Reeves G."/>
            <person name="Jo S.H."/>
            <person name="Lee B.W."/>
            <person name="Cho H.T."/>
            <person name="Choi H.S."/>
            <person name="Lee M.S."/>
            <person name="Yu Y."/>
            <person name="Do Choi Y."/>
            <person name="Park B.S."/>
            <person name="van Deynze A."/>
            <person name="Ashrafi H."/>
            <person name="Hill T."/>
            <person name="Kim W.T."/>
            <person name="Pai H.S."/>
            <person name="Ahn H.K."/>
            <person name="Yeam I."/>
            <person name="Giovannoni J.J."/>
            <person name="Rose J.K."/>
            <person name="Sorensen I."/>
            <person name="Lee S.J."/>
            <person name="Kim R.W."/>
            <person name="Choi I.Y."/>
            <person name="Choi B.S."/>
            <person name="Lim J.S."/>
            <person name="Lee Y.H."/>
            <person name="Choi D."/>
        </authorList>
    </citation>
    <scope>NUCLEOTIDE SEQUENCE [LARGE SCALE GENOMIC DNA]</scope>
    <source>
        <strain evidence="3">cv. CM334</strain>
    </source>
</reference>
<keyword evidence="3" id="KW-1185">Reference proteome</keyword>
<comment type="caution">
    <text evidence="2">The sequence shown here is derived from an EMBL/GenBank/DDBJ whole genome shotgun (WGS) entry which is preliminary data.</text>
</comment>
<dbReference type="AlphaFoldDB" id="A0A2G2ZBZ2"/>
<dbReference type="PANTHER" id="PTHR11524:SF56">
    <property type="entry name" value="60S RIBOSOMAL PROTEIN L7-2-LIKE"/>
    <property type="match status" value="1"/>
</dbReference>
<proteinExistence type="predicted"/>
<dbReference type="Proteomes" id="UP000222542">
    <property type="component" value="Unassembled WGS sequence"/>
</dbReference>
<dbReference type="EMBL" id="AYRZ02000006">
    <property type="protein sequence ID" value="PHT79464.1"/>
    <property type="molecule type" value="Genomic_DNA"/>
</dbReference>
<dbReference type="Pfam" id="PF08079">
    <property type="entry name" value="Ribosomal_L30_N"/>
    <property type="match status" value="1"/>
</dbReference>
<evidence type="ECO:0000313" key="3">
    <source>
        <dbReference type="Proteomes" id="UP000222542"/>
    </source>
</evidence>
<protein>
    <recommendedName>
        <fullName evidence="1">Large ribosomal subunit protein uL30 N-terminal eukaryotes domain-containing protein</fullName>
    </recommendedName>
</protein>
<gene>
    <name evidence="2" type="ORF">T459_17516</name>
</gene>